<organism evidence="3 4">
    <name type="scientific">Desulfuromonas acetoxidans (strain DSM 684 / 11070)</name>
    <dbReference type="NCBI Taxonomy" id="281689"/>
    <lineage>
        <taxon>Bacteria</taxon>
        <taxon>Pseudomonadati</taxon>
        <taxon>Thermodesulfobacteriota</taxon>
        <taxon>Desulfuromonadia</taxon>
        <taxon>Desulfuromonadales</taxon>
        <taxon>Desulfuromonadaceae</taxon>
        <taxon>Desulfuromonas</taxon>
    </lineage>
</organism>
<reference evidence="3" key="1">
    <citation type="submission" date="2006-05" db="EMBL/GenBank/DDBJ databases">
        <title>Annotation of the draft genome assembly of Desulfuromonas acetoxidans DSM 684.</title>
        <authorList>
            <consortium name="US DOE Joint Genome Institute (JGI-ORNL)"/>
            <person name="Larimer F."/>
            <person name="Land M."/>
            <person name="Hauser L."/>
        </authorList>
    </citation>
    <scope>NUCLEOTIDE SEQUENCE [LARGE SCALE GENOMIC DNA]</scope>
    <source>
        <strain evidence="3">DSM 684</strain>
    </source>
</reference>
<dbReference type="PIRSF" id="PIRSF000714">
    <property type="entry name" value="HIT"/>
    <property type="match status" value="1"/>
</dbReference>
<dbReference type="AlphaFoldDB" id="Q1K2T0"/>
<evidence type="ECO:0000313" key="4">
    <source>
        <dbReference type="Proteomes" id="UP000005695"/>
    </source>
</evidence>
<dbReference type="Pfam" id="PF01230">
    <property type="entry name" value="HIT"/>
    <property type="match status" value="1"/>
</dbReference>
<protein>
    <submittedName>
        <fullName evidence="3">Histidine triad (HIT) protein</fullName>
    </submittedName>
</protein>
<accession>Q1K2T0</accession>
<dbReference type="PROSITE" id="PS51084">
    <property type="entry name" value="HIT_2"/>
    <property type="match status" value="1"/>
</dbReference>
<dbReference type="InterPro" id="IPR011146">
    <property type="entry name" value="HIT-like"/>
</dbReference>
<dbReference type="Gene3D" id="3.30.428.10">
    <property type="entry name" value="HIT-like"/>
    <property type="match status" value="1"/>
</dbReference>
<sequence>MTDTFTLNQQLAKDCIVLGSLGDSLLLLLNNSLVPWFILVPRTNACEIHDMPAEEQQRLFAEMMELARFVDNEFKPDKVNTGAIGNMVRQLHVHIIARYEDDYCWPQVVWGRPEKKVYTQKEIDRIVTRLTSRLKERFVVDQNLNK</sequence>
<name>Q1K2T0_DESA6</name>
<dbReference type="EMBL" id="AAEW02000003">
    <property type="protein sequence ID" value="EAT16801.1"/>
    <property type="molecule type" value="Genomic_DNA"/>
</dbReference>
<proteinExistence type="predicted"/>
<gene>
    <name evidence="3" type="ORF">Dace_2053</name>
</gene>
<dbReference type="InterPro" id="IPR036265">
    <property type="entry name" value="HIT-like_sf"/>
</dbReference>
<comment type="caution">
    <text evidence="3">The sequence shown here is derived from an EMBL/GenBank/DDBJ whole genome shotgun (WGS) entry which is preliminary data.</text>
</comment>
<evidence type="ECO:0000259" key="2">
    <source>
        <dbReference type="PROSITE" id="PS51084"/>
    </source>
</evidence>
<dbReference type="RefSeq" id="WP_005998250.1">
    <property type="nucleotide sequence ID" value="NZ_AAEW02000003.1"/>
</dbReference>
<evidence type="ECO:0000256" key="1">
    <source>
        <dbReference type="PROSITE-ProRule" id="PRU00464"/>
    </source>
</evidence>
<dbReference type="OrthoDB" id="9784774at2"/>
<keyword evidence="4" id="KW-1185">Reference proteome</keyword>
<evidence type="ECO:0000313" key="3">
    <source>
        <dbReference type="EMBL" id="EAT16801.1"/>
    </source>
</evidence>
<feature type="domain" description="HIT" evidence="2">
    <location>
        <begin position="38"/>
        <end position="105"/>
    </location>
</feature>
<dbReference type="SUPFAM" id="SSF54197">
    <property type="entry name" value="HIT-like"/>
    <property type="match status" value="1"/>
</dbReference>
<reference evidence="3" key="2">
    <citation type="submission" date="2006-05" db="EMBL/GenBank/DDBJ databases">
        <title>Sequencing of the draft genome and assembly of Desulfuromonas acetoxidans DSM 684.</title>
        <authorList>
            <consortium name="US DOE Joint Genome Institute (JGI-PGF)"/>
            <person name="Copeland A."/>
            <person name="Lucas S."/>
            <person name="Lapidus A."/>
            <person name="Barry K."/>
            <person name="Detter J.C."/>
            <person name="Glavina del Rio T."/>
            <person name="Hammon N."/>
            <person name="Israni S."/>
            <person name="Dalin E."/>
            <person name="Tice H."/>
            <person name="Bruce D."/>
            <person name="Pitluck S."/>
            <person name="Richardson P."/>
        </authorList>
    </citation>
    <scope>NUCLEOTIDE SEQUENCE [LARGE SCALE GENOMIC DNA]</scope>
    <source>
        <strain evidence="3">DSM 684</strain>
    </source>
</reference>
<dbReference type="InterPro" id="IPR026026">
    <property type="entry name" value="HIT_Hint"/>
</dbReference>
<dbReference type="Proteomes" id="UP000005695">
    <property type="component" value="Unassembled WGS sequence"/>
</dbReference>
<comment type="caution">
    <text evidence="1">Lacks conserved residue(s) required for the propagation of feature annotation.</text>
</comment>
<dbReference type="GO" id="GO:0003824">
    <property type="term" value="F:catalytic activity"/>
    <property type="evidence" value="ECO:0007669"/>
    <property type="project" value="InterPro"/>
</dbReference>